<protein>
    <submittedName>
        <fullName evidence="2">Uncharacterized protein</fullName>
    </submittedName>
</protein>
<gene>
    <name evidence="2" type="ORF">C7391_1354</name>
</gene>
<keyword evidence="1" id="KW-0812">Transmembrane</keyword>
<dbReference type="AlphaFoldDB" id="A0A484F2F0"/>
<proteinExistence type="predicted"/>
<accession>A0A484F2F0</accession>
<feature type="transmembrane region" description="Helical" evidence="1">
    <location>
        <begin position="12"/>
        <end position="35"/>
    </location>
</feature>
<reference evidence="2 3" key="1">
    <citation type="submission" date="2019-03" db="EMBL/GenBank/DDBJ databases">
        <title>Genomic Encyclopedia of Type Strains, Phase IV (KMG-IV): sequencing the most valuable type-strain genomes for metagenomic binning, comparative biology and taxonomic classification.</title>
        <authorList>
            <person name="Goeker M."/>
        </authorList>
    </citation>
    <scope>NUCLEOTIDE SEQUENCE [LARGE SCALE GENOMIC DNA]</scope>
    <source>
        <strain evidence="2 3">DSM 13328</strain>
    </source>
</reference>
<organism evidence="2 3">
    <name type="scientific">Methanimicrococcus blatticola</name>
    <dbReference type="NCBI Taxonomy" id="91560"/>
    <lineage>
        <taxon>Archaea</taxon>
        <taxon>Methanobacteriati</taxon>
        <taxon>Methanobacteriota</taxon>
        <taxon>Stenosarchaea group</taxon>
        <taxon>Methanomicrobia</taxon>
        <taxon>Methanosarcinales</taxon>
        <taxon>Methanosarcinaceae</taxon>
        <taxon>Methanimicrococcus</taxon>
    </lineage>
</organism>
<keyword evidence="1" id="KW-0472">Membrane</keyword>
<keyword evidence="1" id="KW-1133">Transmembrane helix</keyword>
<dbReference type="EMBL" id="SNYS01000010">
    <property type="protein sequence ID" value="TDQ67801.1"/>
    <property type="molecule type" value="Genomic_DNA"/>
</dbReference>
<name>A0A484F2F0_9EURY</name>
<evidence type="ECO:0000313" key="2">
    <source>
        <dbReference type="EMBL" id="TDQ67801.1"/>
    </source>
</evidence>
<comment type="caution">
    <text evidence="2">The sequence shown here is derived from an EMBL/GenBank/DDBJ whole genome shotgun (WGS) entry which is preliminary data.</text>
</comment>
<dbReference type="Proteomes" id="UP000294855">
    <property type="component" value="Unassembled WGS sequence"/>
</dbReference>
<evidence type="ECO:0000256" key="1">
    <source>
        <dbReference type="SAM" id="Phobius"/>
    </source>
</evidence>
<keyword evidence="3" id="KW-1185">Reference proteome</keyword>
<sequence length="49" mass="5503">MMIGLGVTELIIILLVLLLLLAPIVIIMALIYIIYKIATKDKTPHQDEK</sequence>
<evidence type="ECO:0000313" key="3">
    <source>
        <dbReference type="Proteomes" id="UP000294855"/>
    </source>
</evidence>